<gene>
    <name evidence="1" type="primary">ibp1_1</name>
    <name evidence="1" type="ORF">H2198_000207</name>
</gene>
<name>A0ACC3AL64_9EURO</name>
<keyword evidence="2" id="KW-1185">Reference proteome</keyword>
<reference evidence="1" key="1">
    <citation type="submission" date="2022-10" db="EMBL/GenBank/DDBJ databases">
        <title>Culturing micro-colonial fungi from biological soil crusts in the Mojave desert and describing Neophaeococcomyces mojavensis, and introducing the new genera and species Taxawa tesnikishii.</title>
        <authorList>
            <person name="Kurbessoian T."/>
            <person name="Stajich J.E."/>
        </authorList>
    </citation>
    <scope>NUCLEOTIDE SEQUENCE</scope>
    <source>
        <strain evidence="1">JES_112</strain>
    </source>
</reference>
<comment type="caution">
    <text evidence="1">The sequence shown here is derived from an EMBL/GenBank/DDBJ whole genome shotgun (WGS) entry which is preliminary data.</text>
</comment>
<evidence type="ECO:0000313" key="2">
    <source>
        <dbReference type="Proteomes" id="UP001172386"/>
    </source>
</evidence>
<dbReference type="Proteomes" id="UP001172386">
    <property type="component" value="Unassembled WGS sequence"/>
</dbReference>
<dbReference type="EC" id="3.1.3.48" evidence="1"/>
<dbReference type="EMBL" id="JAPDRQ010000002">
    <property type="protein sequence ID" value="KAJ9664556.1"/>
    <property type="molecule type" value="Genomic_DNA"/>
</dbReference>
<sequence>MSTTTPITISDIKFIKPAILASSLNDPLTASTTAVIDVRDNDYIGGHIKGSQHVPINQFDARLPELLRVNKDKQRVVFHCMLSQQRGPKAALTYARAKQSAAEKEMKEKLEKEVAEEVEAKDEEKEKRDGWEDVDVSDRAAGRIDKQEICVLEGGFENWQAFYSGDVRLTEGYVKDLWE</sequence>
<evidence type="ECO:0000313" key="1">
    <source>
        <dbReference type="EMBL" id="KAJ9664556.1"/>
    </source>
</evidence>
<accession>A0ACC3AL64</accession>
<organism evidence="1 2">
    <name type="scientific">Neophaeococcomyces mojaviensis</name>
    <dbReference type="NCBI Taxonomy" id="3383035"/>
    <lineage>
        <taxon>Eukaryota</taxon>
        <taxon>Fungi</taxon>
        <taxon>Dikarya</taxon>
        <taxon>Ascomycota</taxon>
        <taxon>Pezizomycotina</taxon>
        <taxon>Eurotiomycetes</taxon>
        <taxon>Chaetothyriomycetidae</taxon>
        <taxon>Chaetothyriales</taxon>
        <taxon>Chaetothyriales incertae sedis</taxon>
        <taxon>Neophaeococcomyces</taxon>
    </lineage>
</organism>
<keyword evidence="1" id="KW-0378">Hydrolase</keyword>
<proteinExistence type="predicted"/>
<protein>
    <submittedName>
        <fullName evidence="1">Cdc25 phosphatase Ibp1</fullName>
        <ecNumber evidence="1">3.1.3.48</ecNumber>
    </submittedName>
</protein>